<feature type="transmembrane region" description="Helical" evidence="1">
    <location>
        <begin position="42"/>
        <end position="59"/>
    </location>
</feature>
<evidence type="ECO:0000256" key="1">
    <source>
        <dbReference type="SAM" id="Phobius"/>
    </source>
</evidence>
<proteinExistence type="predicted"/>
<keyword evidence="1" id="KW-0812">Transmembrane</keyword>
<gene>
    <name evidence="2" type="ORF">MM415B01418_0014</name>
</gene>
<name>A0A6M3IM12_9ZZZZ</name>
<accession>A0A6M3IM12</accession>
<dbReference type="AlphaFoldDB" id="A0A6M3IM12"/>
<organism evidence="2">
    <name type="scientific">viral metagenome</name>
    <dbReference type="NCBI Taxonomy" id="1070528"/>
    <lineage>
        <taxon>unclassified sequences</taxon>
        <taxon>metagenomes</taxon>
        <taxon>organismal metagenomes</taxon>
    </lineage>
</organism>
<dbReference type="EMBL" id="MT141335">
    <property type="protein sequence ID" value="QJA58690.1"/>
    <property type="molecule type" value="Genomic_DNA"/>
</dbReference>
<reference evidence="2" key="1">
    <citation type="submission" date="2020-03" db="EMBL/GenBank/DDBJ databases">
        <title>The deep terrestrial virosphere.</title>
        <authorList>
            <person name="Holmfeldt K."/>
            <person name="Nilsson E."/>
            <person name="Simone D."/>
            <person name="Lopez-Fernandez M."/>
            <person name="Wu X."/>
            <person name="de Brujin I."/>
            <person name="Lundin D."/>
            <person name="Andersson A."/>
            <person name="Bertilsson S."/>
            <person name="Dopson M."/>
        </authorList>
    </citation>
    <scope>NUCLEOTIDE SEQUENCE</scope>
    <source>
        <strain evidence="2">MM415B01418</strain>
    </source>
</reference>
<keyword evidence="1" id="KW-1133">Transmembrane helix</keyword>
<evidence type="ECO:0000313" key="2">
    <source>
        <dbReference type="EMBL" id="QJA58690.1"/>
    </source>
</evidence>
<keyword evidence="1" id="KW-0472">Membrane</keyword>
<sequence>MSKSRFACGILLALAFIAVMVSAAWSETSPVTSVWESHGGELRWWVGLVVAALSVSWYGRGLVADLASTQISIKASVDQVNATALQQNGRISANAAEICGLHESTTAFYRDPPYMPKADSLARFTVIRDDMAAMKAESTARFDRIDSRLTRQDDSLQKLLGIMNRVSFTQQTDTMPPR</sequence>
<protein>
    <submittedName>
        <fullName evidence="2">Uncharacterized protein</fullName>
    </submittedName>
</protein>